<reference evidence="1" key="1">
    <citation type="journal article" date="2015" name="Nature">
        <title>Complex archaea that bridge the gap between prokaryotes and eukaryotes.</title>
        <authorList>
            <person name="Spang A."/>
            <person name="Saw J.H."/>
            <person name="Jorgensen S.L."/>
            <person name="Zaremba-Niedzwiedzka K."/>
            <person name="Martijn J."/>
            <person name="Lind A.E."/>
            <person name="van Eijk R."/>
            <person name="Schleper C."/>
            <person name="Guy L."/>
            <person name="Ettema T.J."/>
        </authorList>
    </citation>
    <scope>NUCLEOTIDE SEQUENCE</scope>
</reference>
<dbReference type="EMBL" id="LAZR01010306">
    <property type="protein sequence ID" value="KKM67680.1"/>
    <property type="molecule type" value="Genomic_DNA"/>
</dbReference>
<evidence type="ECO:0000313" key="1">
    <source>
        <dbReference type="EMBL" id="KKM67680.1"/>
    </source>
</evidence>
<dbReference type="AlphaFoldDB" id="A0A0F9LTF3"/>
<comment type="caution">
    <text evidence="1">The sequence shown here is derived from an EMBL/GenBank/DDBJ whole genome shotgun (WGS) entry which is preliminary data.</text>
</comment>
<sequence>MTLRKVADATKIAPKTLPARRKMMSVYAEEIKAILELEPPQGLLIPVPANILTSKYRRRIRAIVTRVIEPVSPHRYRVSVAVNGEILVGCHE</sequence>
<organism evidence="1">
    <name type="scientific">marine sediment metagenome</name>
    <dbReference type="NCBI Taxonomy" id="412755"/>
    <lineage>
        <taxon>unclassified sequences</taxon>
        <taxon>metagenomes</taxon>
        <taxon>ecological metagenomes</taxon>
    </lineage>
</organism>
<gene>
    <name evidence="1" type="ORF">LCGC14_1468650</name>
</gene>
<accession>A0A0F9LTF3</accession>
<protein>
    <submittedName>
        <fullName evidence="1">Uncharacterized protein</fullName>
    </submittedName>
</protein>
<proteinExistence type="predicted"/>
<name>A0A0F9LTF3_9ZZZZ</name>